<dbReference type="PRINTS" id="PR00081">
    <property type="entry name" value="GDHRDH"/>
</dbReference>
<evidence type="ECO:0000313" key="3">
    <source>
        <dbReference type="Proteomes" id="UP001499863"/>
    </source>
</evidence>
<evidence type="ECO:0000313" key="2">
    <source>
        <dbReference type="EMBL" id="GAA1397721.1"/>
    </source>
</evidence>
<dbReference type="InterPro" id="IPR020904">
    <property type="entry name" value="Sc_DH/Rdtase_CS"/>
</dbReference>
<dbReference type="PRINTS" id="PR00080">
    <property type="entry name" value="SDRFAMILY"/>
</dbReference>
<dbReference type="PANTHER" id="PTHR42760">
    <property type="entry name" value="SHORT-CHAIN DEHYDROGENASES/REDUCTASES FAMILY MEMBER"/>
    <property type="match status" value="1"/>
</dbReference>
<evidence type="ECO:0000256" key="1">
    <source>
        <dbReference type="ARBA" id="ARBA00006484"/>
    </source>
</evidence>
<name>A0ABN1Y4G1_9ACTN</name>
<gene>
    <name evidence="2" type="ORF">GCM10009639_35500</name>
</gene>
<dbReference type="Gene3D" id="3.40.50.720">
    <property type="entry name" value="NAD(P)-binding Rossmann-like Domain"/>
    <property type="match status" value="1"/>
</dbReference>
<dbReference type="Proteomes" id="UP001499863">
    <property type="component" value="Unassembled WGS sequence"/>
</dbReference>
<comment type="caution">
    <text evidence="2">The sequence shown here is derived from an EMBL/GenBank/DDBJ whole genome shotgun (WGS) entry which is preliminary data.</text>
</comment>
<organism evidence="2 3">
    <name type="scientific">Kitasatospora putterlickiae</name>
    <dbReference type="NCBI Taxonomy" id="221725"/>
    <lineage>
        <taxon>Bacteria</taxon>
        <taxon>Bacillati</taxon>
        <taxon>Actinomycetota</taxon>
        <taxon>Actinomycetes</taxon>
        <taxon>Kitasatosporales</taxon>
        <taxon>Streptomycetaceae</taxon>
        <taxon>Kitasatospora</taxon>
    </lineage>
</organism>
<reference evidence="2 3" key="1">
    <citation type="journal article" date="2019" name="Int. J. Syst. Evol. Microbiol.">
        <title>The Global Catalogue of Microorganisms (GCM) 10K type strain sequencing project: providing services to taxonomists for standard genome sequencing and annotation.</title>
        <authorList>
            <consortium name="The Broad Institute Genomics Platform"/>
            <consortium name="The Broad Institute Genome Sequencing Center for Infectious Disease"/>
            <person name="Wu L."/>
            <person name="Ma J."/>
        </authorList>
    </citation>
    <scope>NUCLEOTIDE SEQUENCE [LARGE SCALE GENOMIC DNA]</scope>
    <source>
        <strain evidence="2 3">JCM 12393</strain>
    </source>
</reference>
<sequence length="272" mass="27071">MVNSFSLAGRVALVTGASRGIGRAVALGLAAAGARTVLTARSGKDLASLAAEIAGRGGEALVLEADIAAEGAAGRVVADAAAWAGRLDVVVNNAGAIAAAGPFLELTREDWRDTLGLNFHATAEVCRAAGPVMLAQGSGSVVNMASVAGTNGVPMISHYAVSKAAMISLTRTLATEWAAGGVRVNALAPGWVTTDLTGPFAAVEGLADSLVHSVPARRWGAVEDVTGPALFLASDASRFVTGHVLVVDGGLSAYEGGPGLLDLVPAGRIGLA</sequence>
<dbReference type="PANTHER" id="PTHR42760:SF135">
    <property type="entry name" value="BLL7886 PROTEIN"/>
    <property type="match status" value="1"/>
</dbReference>
<dbReference type="InterPro" id="IPR002347">
    <property type="entry name" value="SDR_fam"/>
</dbReference>
<dbReference type="PROSITE" id="PS00061">
    <property type="entry name" value="ADH_SHORT"/>
    <property type="match status" value="1"/>
</dbReference>
<dbReference type="InterPro" id="IPR036291">
    <property type="entry name" value="NAD(P)-bd_dom_sf"/>
</dbReference>
<dbReference type="Pfam" id="PF13561">
    <property type="entry name" value="adh_short_C2"/>
    <property type="match status" value="1"/>
</dbReference>
<accession>A0ABN1Y4G1</accession>
<protein>
    <submittedName>
        <fullName evidence="2">Glucose 1-dehydrogenase</fullName>
    </submittedName>
</protein>
<dbReference type="RefSeq" id="WP_344336244.1">
    <property type="nucleotide sequence ID" value="NZ_BAAAKJ010000193.1"/>
</dbReference>
<dbReference type="NCBIfam" id="NF005559">
    <property type="entry name" value="PRK07231.1"/>
    <property type="match status" value="1"/>
</dbReference>
<keyword evidence="3" id="KW-1185">Reference proteome</keyword>
<proteinExistence type="inferred from homology"/>
<dbReference type="SUPFAM" id="SSF51735">
    <property type="entry name" value="NAD(P)-binding Rossmann-fold domains"/>
    <property type="match status" value="1"/>
</dbReference>
<dbReference type="EMBL" id="BAAAKJ010000193">
    <property type="protein sequence ID" value="GAA1397721.1"/>
    <property type="molecule type" value="Genomic_DNA"/>
</dbReference>
<comment type="similarity">
    <text evidence="1">Belongs to the short-chain dehydrogenases/reductases (SDR) family.</text>
</comment>